<dbReference type="GO" id="GO:0004747">
    <property type="term" value="F:ribokinase activity"/>
    <property type="evidence" value="ECO:0007669"/>
    <property type="project" value="UniProtKB-UniRule"/>
</dbReference>
<dbReference type="PANTHER" id="PTHR10584">
    <property type="entry name" value="SUGAR KINASE"/>
    <property type="match status" value="1"/>
</dbReference>
<comment type="catalytic activity">
    <reaction evidence="13">
        <text>D-ribose + ATP = D-ribose 5-phosphate + ADP + H(+)</text>
        <dbReference type="Rhea" id="RHEA:13697"/>
        <dbReference type="ChEBI" id="CHEBI:15378"/>
        <dbReference type="ChEBI" id="CHEBI:30616"/>
        <dbReference type="ChEBI" id="CHEBI:47013"/>
        <dbReference type="ChEBI" id="CHEBI:78346"/>
        <dbReference type="ChEBI" id="CHEBI:456216"/>
        <dbReference type="EC" id="2.7.1.15"/>
    </reaction>
</comment>
<evidence type="ECO:0000256" key="3">
    <source>
        <dbReference type="ARBA" id="ARBA00016943"/>
    </source>
</evidence>
<feature type="binding site" evidence="13">
    <location>
        <position position="286"/>
    </location>
    <ligand>
        <name>K(+)</name>
        <dbReference type="ChEBI" id="CHEBI:29103"/>
    </ligand>
</feature>
<evidence type="ECO:0000256" key="1">
    <source>
        <dbReference type="ARBA" id="ARBA00005380"/>
    </source>
</evidence>
<evidence type="ECO:0000256" key="4">
    <source>
        <dbReference type="ARBA" id="ARBA00022490"/>
    </source>
</evidence>
<evidence type="ECO:0000256" key="11">
    <source>
        <dbReference type="ARBA" id="ARBA00022958"/>
    </source>
</evidence>
<dbReference type="PROSITE" id="PS00584">
    <property type="entry name" value="PFKB_KINASES_2"/>
    <property type="match status" value="1"/>
</dbReference>
<dbReference type="AlphaFoldDB" id="A0A3A8EMR5"/>
<comment type="subcellular location">
    <subcellularLocation>
        <location evidence="13">Cytoplasm</location>
    </subcellularLocation>
</comment>
<sequence length="306" mass="32253">MKNNFYSLVILGSANVDHILNVNDFPLSGQTITAKNYKVAFGGKGANQAVAAGRSGANVSFIACVGDDDAGKNIKAQLQKDHVDVQAIQNTTGQLTGVALIFVNQHADNFIGIHAGANAALNAEYVKQYTDLIQHARILLLQLETPMESVICAATIAKHSGVKIILNPAPAQTLSPDLLKMIDILTPNETEAEILTGVKINNLKDANKAAQVLHDYGIETIVITLGAQGVWLSDKGYGQLIPALKVNAIDSIAAGDTFNGAFATALLEGKSNKEAAEFANAAAAIAVTRHGAQPSIPYRSEIDAFL</sequence>
<feature type="binding site" evidence="13">
    <location>
        <begin position="255"/>
        <end position="256"/>
    </location>
    <ligand>
        <name>ATP</name>
        <dbReference type="ChEBI" id="CHEBI:30616"/>
    </ligand>
</feature>
<evidence type="ECO:0000256" key="6">
    <source>
        <dbReference type="ARBA" id="ARBA00022723"/>
    </source>
</evidence>
<dbReference type="Proteomes" id="UP000269001">
    <property type="component" value="Unassembled WGS sequence"/>
</dbReference>
<evidence type="ECO:0000256" key="9">
    <source>
        <dbReference type="ARBA" id="ARBA00022840"/>
    </source>
</evidence>
<dbReference type="UniPathway" id="UPA00916">
    <property type="reaction ID" value="UER00889"/>
</dbReference>
<dbReference type="InterPro" id="IPR002139">
    <property type="entry name" value="Ribo/fructo_kinase"/>
</dbReference>
<dbReference type="GO" id="GO:0005524">
    <property type="term" value="F:ATP binding"/>
    <property type="evidence" value="ECO:0007669"/>
    <property type="project" value="UniProtKB-UniRule"/>
</dbReference>
<evidence type="ECO:0000256" key="13">
    <source>
        <dbReference type="HAMAP-Rule" id="MF_01987"/>
    </source>
</evidence>
<comment type="activity regulation">
    <text evidence="13">Activated by a monovalent cation that binds near, but not in, the active site. The most likely occupant of the site in vivo is potassium. Ion binding induces a conformational change that may alter substrate affinity.</text>
</comment>
<comment type="caution">
    <text evidence="13">Lacks conserved residue(s) required for the propagation of feature annotation.</text>
</comment>
<dbReference type="GO" id="GO:0005829">
    <property type="term" value="C:cytosol"/>
    <property type="evidence" value="ECO:0007669"/>
    <property type="project" value="TreeGrafter"/>
</dbReference>
<keyword evidence="4 13" id="KW-0963">Cytoplasm</keyword>
<feature type="binding site" evidence="13">
    <location>
        <begin position="224"/>
        <end position="229"/>
    </location>
    <ligand>
        <name>ATP</name>
        <dbReference type="ChEBI" id="CHEBI:30616"/>
    </ligand>
</feature>
<dbReference type="InterPro" id="IPR011611">
    <property type="entry name" value="PfkB_dom"/>
</dbReference>
<dbReference type="Gene3D" id="3.40.1190.20">
    <property type="match status" value="1"/>
</dbReference>
<feature type="binding site" evidence="13">
    <location>
        <position position="280"/>
    </location>
    <ligand>
        <name>ATP</name>
        <dbReference type="ChEBI" id="CHEBI:30616"/>
    </ligand>
</feature>
<name>A0A3A8EMR5_9GAMM</name>
<feature type="binding site" evidence="13">
    <location>
        <position position="295"/>
    </location>
    <ligand>
        <name>K(+)</name>
        <dbReference type="ChEBI" id="CHEBI:29103"/>
    </ligand>
</feature>
<comment type="subunit">
    <text evidence="13">Homodimer.</text>
</comment>
<dbReference type="InterPro" id="IPR029056">
    <property type="entry name" value="Ribokinase-like"/>
</dbReference>
<feature type="binding site" evidence="13">
    <location>
        <position position="144"/>
    </location>
    <ligand>
        <name>substrate</name>
    </ligand>
</feature>
<dbReference type="PRINTS" id="PR00990">
    <property type="entry name" value="RIBOKINASE"/>
</dbReference>
<keyword evidence="16" id="KW-1185">Reference proteome</keyword>
<feature type="binding site" evidence="13">
    <location>
        <position position="256"/>
    </location>
    <ligand>
        <name>substrate</name>
    </ligand>
</feature>
<feature type="binding site" evidence="13">
    <location>
        <position position="289"/>
    </location>
    <ligand>
        <name>K(+)</name>
        <dbReference type="ChEBI" id="CHEBI:29103"/>
    </ligand>
</feature>
<dbReference type="InterPro" id="IPR011877">
    <property type="entry name" value="Ribokinase"/>
</dbReference>
<comment type="function">
    <text evidence="13">Catalyzes the phosphorylation of ribose at O-5 in a reaction requiring ATP and magnesium. The resulting D-ribose-5-phosphate can then be used either for sythesis of nucleotides, histidine, and tryptophan, or as a component of the pentose phosphate pathway.</text>
</comment>
<comment type="similarity">
    <text evidence="13">Belongs to the carbohydrate kinase PfkB family. Ribokinase subfamily.</text>
</comment>
<dbReference type="NCBIfam" id="NF008353">
    <property type="entry name" value="PRK11142.1"/>
    <property type="match status" value="1"/>
</dbReference>
<evidence type="ECO:0000256" key="10">
    <source>
        <dbReference type="ARBA" id="ARBA00022842"/>
    </source>
</evidence>
<dbReference type="EC" id="2.7.1.15" evidence="2 13"/>
<comment type="pathway">
    <text evidence="13">Carbohydrate metabolism; D-ribose degradation; D-ribose 5-phosphate from beta-D-ribopyranose: step 2/2.</text>
</comment>
<keyword evidence="10 13" id="KW-0460">Magnesium</keyword>
<comment type="similarity">
    <text evidence="1">Belongs to the carbohydrate kinase pfkB family.</text>
</comment>
<dbReference type="PANTHER" id="PTHR10584:SF166">
    <property type="entry name" value="RIBOKINASE"/>
    <property type="match status" value="1"/>
</dbReference>
<feature type="binding site" evidence="13">
    <location>
        <position position="252"/>
    </location>
    <ligand>
        <name>K(+)</name>
        <dbReference type="ChEBI" id="CHEBI:29103"/>
    </ligand>
</feature>
<evidence type="ECO:0000313" key="16">
    <source>
        <dbReference type="Proteomes" id="UP000269001"/>
    </source>
</evidence>
<evidence type="ECO:0000256" key="2">
    <source>
        <dbReference type="ARBA" id="ARBA00012035"/>
    </source>
</evidence>
<dbReference type="SUPFAM" id="SSF53613">
    <property type="entry name" value="Ribokinase-like"/>
    <property type="match status" value="1"/>
</dbReference>
<feature type="binding site" evidence="13">
    <location>
        <begin position="15"/>
        <end position="17"/>
    </location>
    <ligand>
        <name>substrate</name>
    </ligand>
</feature>
<evidence type="ECO:0000256" key="12">
    <source>
        <dbReference type="ARBA" id="ARBA00023277"/>
    </source>
</evidence>
<feature type="binding site" evidence="13">
    <location>
        <position position="291"/>
    </location>
    <ligand>
        <name>K(+)</name>
        <dbReference type="ChEBI" id="CHEBI:29103"/>
    </ligand>
</feature>
<accession>A0A3A8EMR5</accession>
<keyword evidence="9 13" id="KW-0067">ATP-binding</keyword>
<organism evidence="15 16">
    <name type="scientific">Acinetobacter guerrae</name>
    <dbReference type="NCBI Taxonomy" id="1843371"/>
    <lineage>
        <taxon>Bacteria</taxon>
        <taxon>Pseudomonadati</taxon>
        <taxon>Pseudomonadota</taxon>
        <taxon>Gammaproteobacteria</taxon>
        <taxon>Moraxellales</taxon>
        <taxon>Moraxellaceae</taxon>
        <taxon>Acinetobacter</taxon>
    </lineage>
</organism>
<dbReference type="CDD" id="cd01174">
    <property type="entry name" value="ribokinase"/>
    <property type="match status" value="1"/>
</dbReference>
<dbReference type="HAMAP" id="MF_01987">
    <property type="entry name" value="Ribokinase"/>
    <property type="match status" value="1"/>
</dbReference>
<dbReference type="NCBIfam" id="TIGR02152">
    <property type="entry name" value="D_ribokin_bact"/>
    <property type="match status" value="1"/>
</dbReference>
<evidence type="ECO:0000256" key="5">
    <source>
        <dbReference type="ARBA" id="ARBA00022679"/>
    </source>
</evidence>
<reference evidence="15 16" key="1">
    <citation type="submission" date="2018-09" db="EMBL/GenBank/DDBJ databases">
        <title>The draft genome of Acinetobacter spp. strains.</title>
        <authorList>
            <person name="Qin J."/>
            <person name="Feng Y."/>
            <person name="Zong Z."/>
        </authorList>
    </citation>
    <scope>NUCLEOTIDE SEQUENCE [LARGE SCALE GENOMIC DNA]</scope>
    <source>
        <strain evidence="15 16">WCHAc060096</strain>
    </source>
</reference>
<evidence type="ECO:0000256" key="7">
    <source>
        <dbReference type="ARBA" id="ARBA00022741"/>
    </source>
</evidence>
<feature type="binding site" evidence="13">
    <location>
        <position position="250"/>
    </location>
    <ligand>
        <name>K(+)</name>
        <dbReference type="ChEBI" id="CHEBI:29103"/>
    </ligand>
</feature>
<evidence type="ECO:0000259" key="14">
    <source>
        <dbReference type="Pfam" id="PF00294"/>
    </source>
</evidence>
<dbReference type="FunFam" id="3.40.1190.20:FF:000012">
    <property type="entry name" value="Ribokinase"/>
    <property type="match status" value="1"/>
</dbReference>
<dbReference type="GO" id="GO:0019303">
    <property type="term" value="P:D-ribose catabolic process"/>
    <property type="evidence" value="ECO:0007669"/>
    <property type="project" value="UniProtKB-UniRule"/>
</dbReference>
<feature type="binding site" evidence="13">
    <location>
        <begin position="43"/>
        <end position="47"/>
    </location>
    <ligand>
        <name>substrate</name>
    </ligand>
</feature>
<keyword evidence="7 13" id="KW-0547">Nucleotide-binding</keyword>
<dbReference type="RefSeq" id="WP_120369209.1">
    <property type="nucleotide sequence ID" value="NZ_RAXU01000003.1"/>
</dbReference>
<comment type="caution">
    <text evidence="15">The sequence shown here is derived from an EMBL/GenBank/DDBJ whole genome shotgun (WGS) entry which is preliminary data.</text>
</comment>
<gene>
    <name evidence="13" type="primary">rbsK</name>
    <name evidence="15" type="ORF">D7V21_03820</name>
</gene>
<dbReference type="GO" id="GO:0046872">
    <property type="term" value="F:metal ion binding"/>
    <property type="evidence" value="ECO:0007669"/>
    <property type="project" value="UniProtKB-KW"/>
</dbReference>
<evidence type="ECO:0000256" key="8">
    <source>
        <dbReference type="ARBA" id="ARBA00022777"/>
    </source>
</evidence>
<keyword evidence="8 13" id="KW-0418">Kinase</keyword>
<evidence type="ECO:0000313" key="15">
    <source>
        <dbReference type="EMBL" id="RKG35439.1"/>
    </source>
</evidence>
<feature type="active site" description="Proton acceptor" evidence="13">
    <location>
        <position position="256"/>
    </location>
</feature>
<keyword evidence="6 13" id="KW-0479">Metal-binding</keyword>
<dbReference type="Pfam" id="PF00294">
    <property type="entry name" value="PfkB"/>
    <property type="match status" value="1"/>
</dbReference>
<keyword evidence="5 13" id="KW-0808">Transferase</keyword>
<comment type="cofactor">
    <cofactor evidence="13">
        <name>Mg(2+)</name>
        <dbReference type="ChEBI" id="CHEBI:18420"/>
    </cofactor>
    <text evidence="13">Requires a divalent cation, most likely magnesium in vivo, as an electrophilic catalyst to aid phosphoryl group transfer. It is the chelate of the metal and the nucleotide that is the actual substrate.</text>
</comment>
<keyword evidence="11 13" id="KW-0630">Potassium</keyword>
<feature type="binding site" evidence="13">
    <location>
        <position position="188"/>
    </location>
    <ligand>
        <name>ATP</name>
        <dbReference type="ChEBI" id="CHEBI:30616"/>
    </ligand>
</feature>
<proteinExistence type="inferred from homology"/>
<dbReference type="EMBL" id="RAXU01000003">
    <property type="protein sequence ID" value="RKG35439.1"/>
    <property type="molecule type" value="Genomic_DNA"/>
</dbReference>
<protein>
    <recommendedName>
        <fullName evidence="3 13">Ribokinase</fullName>
        <shortName evidence="13">RK</shortName>
        <ecNumber evidence="2 13">2.7.1.15</ecNumber>
    </recommendedName>
</protein>
<feature type="domain" description="Carbohydrate kinase PfkB" evidence="14">
    <location>
        <begin position="8"/>
        <end position="297"/>
    </location>
</feature>
<dbReference type="InterPro" id="IPR002173">
    <property type="entry name" value="Carboh/pur_kinase_PfkB_CS"/>
</dbReference>
<keyword evidence="12 13" id="KW-0119">Carbohydrate metabolism</keyword>